<dbReference type="GO" id="GO:0000156">
    <property type="term" value="F:phosphorelay response regulator activity"/>
    <property type="evidence" value="ECO:0007669"/>
    <property type="project" value="InterPro"/>
</dbReference>
<evidence type="ECO:0000313" key="4">
    <source>
        <dbReference type="EMBL" id="KIO51732.1"/>
    </source>
</evidence>
<dbReference type="SUPFAM" id="SSF52172">
    <property type="entry name" value="CheY-like"/>
    <property type="match status" value="1"/>
</dbReference>
<evidence type="ECO:0000313" key="5">
    <source>
        <dbReference type="EMBL" id="OXA91764.1"/>
    </source>
</evidence>
<name>A0A0D0F165_9FLAO</name>
<gene>
    <name evidence="5" type="ORF">B0A73_00575</name>
    <name evidence="4" type="ORF">IW18_15800</name>
</gene>
<dbReference type="GO" id="GO:0003677">
    <property type="term" value="F:DNA binding"/>
    <property type="evidence" value="ECO:0007669"/>
    <property type="project" value="UniProtKB-KW"/>
</dbReference>
<dbReference type="PROSITE" id="PS50930">
    <property type="entry name" value="HTH_LYTTR"/>
    <property type="match status" value="1"/>
</dbReference>
<dbReference type="EMBL" id="MUGX01000002">
    <property type="protein sequence ID" value="OXA91764.1"/>
    <property type="molecule type" value="Genomic_DNA"/>
</dbReference>
<feature type="modified residue" description="4-aspartylphosphate" evidence="1">
    <location>
        <position position="55"/>
    </location>
</feature>
<keyword evidence="1" id="KW-0597">Phosphoprotein</keyword>
<dbReference type="EMBL" id="JPRK01000013">
    <property type="protein sequence ID" value="KIO51732.1"/>
    <property type="molecule type" value="Genomic_DNA"/>
</dbReference>
<dbReference type="STRING" id="37752.IW18_15800"/>
<dbReference type="Gene3D" id="3.40.50.2300">
    <property type="match status" value="1"/>
</dbReference>
<dbReference type="RefSeq" id="WP_041518859.1">
    <property type="nucleotide sequence ID" value="NZ_JPRK01000013.1"/>
</dbReference>
<sequence length="254" mass="29143">MKIVIIEDEILVAEDLVSNLKQINPDVEIVSILSSVKEAVDYFAVNPQPDLIFSDIQLGDGLSFEIAKKITIEVPVIFCTAFDEYALEAFRANGIEYILKPFSTESLQKALFKFQNMQKVMAGSIALKYEAAMATLAAKNKNSSNTIMIKYRDRLLPFTLDKIALFYLENEITYVQSHSGKTYAMTESLEELEHKVDTAFFRMNRQFLVNRNAIVDVTDYFPRKLKINLSFPFNKDIIVSREKRSKLLTWLTEH</sequence>
<evidence type="ECO:0000259" key="2">
    <source>
        <dbReference type="PROSITE" id="PS50110"/>
    </source>
</evidence>
<dbReference type="SMART" id="SM00448">
    <property type="entry name" value="REC"/>
    <property type="match status" value="1"/>
</dbReference>
<comment type="caution">
    <text evidence="4">The sequence shown here is derived from an EMBL/GenBank/DDBJ whole genome shotgun (WGS) entry which is preliminary data.</text>
</comment>
<keyword evidence="7" id="KW-1185">Reference proteome</keyword>
<reference evidence="4 6" key="1">
    <citation type="submission" date="2015-01" db="EMBL/GenBank/DDBJ databases">
        <title>Genome of Flavobacterium hibernum DSM 12611.</title>
        <authorList>
            <person name="Stropko S.J."/>
            <person name="Pipes S.E."/>
            <person name="Newman J.D."/>
        </authorList>
    </citation>
    <scope>NUCLEOTIDE SEQUENCE [LARGE SCALE GENOMIC DNA]</scope>
    <source>
        <strain evidence="4 6">DSM 12611</strain>
    </source>
</reference>
<proteinExistence type="predicted"/>
<accession>A0A0D0F165</accession>
<dbReference type="Pfam" id="PF00072">
    <property type="entry name" value="Response_reg"/>
    <property type="match status" value="1"/>
</dbReference>
<dbReference type="Proteomes" id="UP000198302">
    <property type="component" value="Unassembled WGS sequence"/>
</dbReference>
<evidence type="ECO:0000313" key="6">
    <source>
        <dbReference type="Proteomes" id="UP000032061"/>
    </source>
</evidence>
<evidence type="ECO:0000259" key="3">
    <source>
        <dbReference type="PROSITE" id="PS50930"/>
    </source>
</evidence>
<dbReference type="PROSITE" id="PS50110">
    <property type="entry name" value="RESPONSE_REGULATORY"/>
    <property type="match status" value="1"/>
</dbReference>
<dbReference type="PANTHER" id="PTHR37299:SF1">
    <property type="entry name" value="STAGE 0 SPORULATION PROTEIN A HOMOLOG"/>
    <property type="match status" value="1"/>
</dbReference>
<dbReference type="SMART" id="SM00850">
    <property type="entry name" value="LytTR"/>
    <property type="match status" value="1"/>
</dbReference>
<dbReference type="PANTHER" id="PTHR37299">
    <property type="entry name" value="TRANSCRIPTIONAL REGULATOR-RELATED"/>
    <property type="match status" value="1"/>
</dbReference>
<dbReference type="Gene3D" id="2.40.50.1020">
    <property type="entry name" value="LytTr DNA-binding domain"/>
    <property type="match status" value="1"/>
</dbReference>
<feature type="domain" description="Response regulatory" evidence="2">
    <location>
        <begin position="2"/>
        <end position="115"/>
    </location>
</feature>
<protein>
    <submittedName>
        <fullName evidence="5">DNA-binding response regulator</fullName>
    </submittedName>
</protein>
<dbReference type="Pfam" id="PF04397">
    <property type="entry name" value="LytTR"/>
    <property type="match status" value="1"/>
</dbReference>
<organism evidence="4 6">
    <name type="scientific">Flavobacterium hibernum</name>
    <dbReference type="NCBI Taxonomy" id="37752"/>
    <lineage>
        <taxon>Bacteria</taxon>
        <taxon>Pseudomonadati</taxon>
        <taxon>Bacteroidota</taxon>
        <taxon>Flavobacteriia</taxon>
        <taxon>Flavobacteriales</taxon>
        <taxon>Flavobacteriaceae</taxon>
        <taxon>Flavobacterium</taxon>
    </lineage>
</organism>
<dbReference type="InterPro" id="IPR046947">
    <property type="entry name" value="LytR-like"/>
</dbReference>
<evidence type="ECO:0000313" key="7">
    <source>
        <dbReference type="Proteomes" id="UP000198302"/>
    </source>
</evidence>
<dbReference type="Proteomes" id="UP000032061">
    <property type="component" value="Unassembled WGS sequence"/>
</dbReference>
<dbReference type="OrthoDB" id="2168082at2"/>
<dbReference type="InterPro" id="IPR001789">
    <property type="entry name" value="Sig_transdc_resp-reg_receiver"/>
</dbReference>
<dbReference type="InterPro" id="IPR011006">
    <property type="entry name" value="CheY-like_superfamily"/>
</dbReference>
<evidence type="ECO:0000256" key="1">
    <source>
        <dbReference type="PROSITE-ProRule" id="PRU00169"/>
    </source>
</evidence>
<feature type="domain" description="HTH LytTR-type" evidence="3">
    <location>
        <begin position="147"/>
        <end position="217"/>
    </location>
</feature>
<dbReference type="InterPro" id="IPR007492">
    <property type="entry name" value="LytTR_DNA-bd_dom"/>
</dbReference>
<reference evidence="5 7" key="2">
    <citation type="submission" date="2016-11" db="EMBL/GenBank/DDBJ databases">
        <title>Whole genomes of Flavobacteriaceae.</title>
        <authorList>
            <person name="Stine C."/>
            <person name="Li C."/>
            <person name="Tadesse D."/>
        </authorList>
    </citation>
    <scope>NUCLEOTIDE SEQUENCE [LARGE SCALE GENOMIC DNA]</scope>
    <source>
        <strain evidence="5 7">ATCC 51468</strain>
    </source>
</reference>
<dbReference type="AlphaFoldDB" id="A0A0D0F165"/>
<keyword evidence="5" id="KW-0238">DNA-binding</keyword>